<keyword evidence="2" id="KW-1185">Reference proteome</keyword>
<comment type="caution">
    <text evidence="1">The sequence shown here is derived from an EMBL/GenBank/DDBJ whole genome shotgun (WGS) entry which is preliminary data.</text>
</comment>
<reference evidence="1" key="1">
    <citation type="submission" date="2020-05" db="EMBL/GenBank/DDBJ databases">
        <title>Large-scale comparative analyses of tick genomes elucidate their genetic diversity and vector capacities.</title>
        <authorList>
            <person name="Jia N."/>
            <person name="Wang J."/>
            <person name="Shi W."/>
            <person name="Du L."/>
            <person name="Sun Y."/>
            <person name="Zhan W."/>
            <person name="Jiang J."/>
            <person name="Wang Q."/>
            <person name="Zhang B."/>
            <person name="Ji P."/>
            <person name="Sakyi L.B."/>
            <person name="Cui X."/>
            <person name="Yuan T."/>
            <person name="Jiang B."/>
            <person name="Yang W."/>
            <person name="Lam T.T.-Y."/>
            <person name="Chang Q."/>
            <person name="Ding S."/>
            <person name="Wang X."/>
            <person name="Zhu J."/>
            <person name="Ruan X."/>
            <person name="Zhao L."/>
            <person name="Wei J."/>
            <person name="Que T."/>
            <person name="Du C."/>
            <person name="Cheng J."/>
            <person name="Dai P."/>
            <person name="Han X."/>
            <person name="Huang E."/>
            <person name="Gao Y."/>
            <person name="Liu J."/>
            <person name="Shao H."/>
            <person name="Ye R."/>
            <person name="Li L."/>
            <person name="Wei W."/>
            <person name="Wang X."/>
            <person name="Wang C."/>
            <person name="Yang T."/>
            <person name="Huo Q."/>
            <person name="Li W."/>
            <person name="Guo W."/>
            <person name="Chen H."/>
            <person name="Zhou L."/>
            <person name="Ni X."/>
            <person name="Tian J."/>
            <person name="Zhou Y."/>
            <person name="Sheng Y."/>
            <person name="Liu T."/>
            <person name="Pan Y."/>
            <person name="Xia L."/>
            <person name="Li J."/>
            <person name="Zhao F."/>
            <person name="Cao W."/>
        </authorList>
    </citation>
    <scope>NUCLEOTIDE SEQUENCE</scope>
    <source>
        <strain evidence="1">Hyas-2018</strain>
    </source>
</reference>
<evidence type="ECO:0000313" key="1">
    <source>
        <dbReference type="EMBL" id="KAH6922857.1"/>
    </source>
</evidence>
<dbReference type="EMBL" id="CM023489">
    <property type="protein sequence ID" value="KAH6922857.1"/>
    <property type="molecule type" value="Genomic_DNA"/>
</dbReference>
<evidence type="ECO:0000313" key="2">
    <source>
        <dbReference type="Proteomes" id="UP000821845"/>
    </source>
</evidence>
<dbReference type="Proteomes" id="UP000821845">
    <property type="component" value="Chromosome 9"/>
</dbReference>
<name>A0ACB7RLY7_HYAAI</name>
<sequence length="95" mass="9855">MRAEKLKPRAKGKEGGGSQSKKDGPVYDACPLGLRDFGGGWLLQPRPLAAAAGLVGRKGCFCSSLFIIRTPLPAHSLWLKAGQLAVGRPAAEAGA</sequence>
<accession>A0ACB7RLY7</accession>
<gene>
    <name evidence="1" type="ORF">HPB50_019859</name>
</gene>
<organism evidence="1 2">
    <name type="scientific">Hyalomma asiaticum</name>
    <name type="common">Tick</name>
    <dbReference type="NCBI Taxonomy" id="266040"/>
    <lineage>
        <taxon>Eukaryota</taxon>
        <taxon>Metazoa</taxon>
        <taxon>Ecdysozoa</taxon>
        <taxon>Arthropoda</taxon>
        <taxon>Chelicerata</taxon>
        <taxon>Arachnida</taxon>
        <taxon>Acari</taxon>
        <taxon>Parasitiformes</taxon>
        <taxon>Ixodida</taxon>
        <taxon>Ixodoidea</taxon>
        <taxon>Ixodidae</taxon>
        <taxon>Hyalomminae</taxon>
        <taxon>Hyalomma</taxon>
    </lineage>
</organism>
<proteinExistence type="predicted"/>
<protein>
    <submittedName>
        <fullName evidence="1">Uncharacterized protein</fullName>
    </submittedName>
</protein>